<evidence type="ECO:0000256" key="12">
    <source>
        <dbReference type="ARBA" id="ARBA00023173"/>
    </source>
</evidence>
<dbReference type="InterPro" id="IPR006029">
    <property type="entry name" value="Neurotrans-gated_channel_TM"/>
</dbReference>
<evidence type="ECO:0000256" key="5">
    <source>
        <dbReference type="ARBA" id="ARBA00022729"/>
    </source>
</evidence>
<keyword evidence="13" id="KW-0325">Glycoprotein</keyword>
<organism evidence="23">
    <name type="scientific">Brugia malayi</name>
    <name type="common">Filarial nematode worm</name>
    <dbReference type="NCBI Taxonomy" id="6279"/>
    <lineage>
        <taxon>Eukaryota</taxon>
        <taxon>Metazoa</taxon>
        <taxon>Ecdysozoa</taxon>
        <taxon>Nematoda</taxon>
        <taxon>Chromadorea</taxon>
        <taxon>Rhabditida</taxon>
        <taxon>Spirurina</taxon>
        <taxon>Spiruromorpha</taxon>
        <taxon>Filarioidea</taxon>
        <taxon>Onchocercidae</taxon>
        <taxon>Brugia</taxon>
    </lineage>
</organism>
<keyword evidence="14" id="KW-0868">Chloride</keyword>
<evidence type="ECO:0000256" key="3">
    <source>
        <dbReference type="ARBA" id="ARBA00022475"/>
    </source>
</evidence>
<dbReference type="InterPro" id="IPR036719">
    <property type="entry name" value="Neuro-gated_channel_TM_sf"/>
</dbReference>
<gene>
    <name evidence="23" type="primary">Bm5889</name>
    <name evidence="23" type="ORF">BM_BM5889</name>
</gene>
<dbReference type="PROSITE" id="PS00236">
    <property type="entry name" value="NEUROTR_ION_CHANNEL"/>
    <property type="match status" value="1"/>
</dbReference>
<evidence type="ECO:0000256" key="11">
    <source>
        <dbReference type="ARBA" id="ARBA00023170"/>
    </source>
</evidence>
<evidence type="ECO:0000256" key="13">
    <source>
        <dbReference type="ARBA" id="ARBA00023180"/>
    </source>
</evidence>
<dbReference type="RefSeq" id="XP_042933812.1">
    <property type="nucleotide sequence ID" value="XM_043077878.1"/>
</dbReference>
<dbReference type="GO" id="GO:0005254">
    <property type="term" value="F:chloride channel activity"/>
    <property type="evidence" value="ECO:0007669"/>
    <property type="project" value="UniProtKB-KW"/>
</dbReference>
<evidence type="ECO:0000256" key="4">
    <source>
        <dbReference type="ARBA" id="ARBA00022692"/>
    </source>
</evidence>
<name>A0A4E9F9K5_BRUMA</name>
<feature type="transmembrane region" description="Helical" evidence="20">
    <location>
        <begin position="447"/>
        <end position="465"/>
    </location>
</feature>
<dbReference type="Pfam" id="PF02931">
    <property type="entry name" value="Neur_chan_LBD"/>
    <property type="match status" value="1"/>
</dbReference>
<evidence type="ECO:0000256" key="15">
    <source>
        <dbReference type="ARBA" id="ARBA00023257"/>
    </source>
</evidence>
<evidence type="ECO:0000256" key="20">
    <source>
        <dbReference type="RuleBase" id="RU000687"/>
    </source>
</evidence>
<accession>A0A4E9F9K5</accession>
<dbReference type="GO" id="GO:0045211">
    <property type="term" value="C:postsynaptic membrane"/>
    <property type="evidence" value="ECO:0007669"/>
    <property type="project" value="UniProtKB-SubCell"/>
</dbReference>
<dbReference type="WBParaSite" id="Bm5889.1">
    <property type="protein sequence ID" value="Bm5889.1"/>
    <property type="gene ID" value="WBGene00226150"/>
</dbReference>
<dbReference type="InterPro" id="IPR036734">
    <property type="entry name" value="Neur_chan_lig-bd_sf"/>
</dbReference>
<dbReference type="InterPro" id="IPR018000">
    <property type="entry name" value="Neurotransmitter_ion_chnl_CS"/>
</dbReference>
<evidence type="ECO:0000256" key="17">
    <source>
        <dbReference type="ARBA" id="ARBA00023303"/>
    </source>
</evidence>
<dbReference type="GO" id="GO:0005230">
    <property type="term" value="F:extracellular ligand-gated monoatomic ion channel activity"/>
    <property type="evidence" value="ECO:0007669"/>
    <property type="project" value="InterPro"/>
</dbReference>
<dbReference type="KEGG" id="bmy:BM_BM5889"/>
<keyword evidence="4 20" id="KW-0812">Transmembrane</keyword>
<dbReference type="SUPFAM" id="SSF63712">
    <property type="entry name" value="Nicotinic receptor ligand binding domain-like"/>
    <property type="match status" value="1"/>
</dbReference>
<keyword evidence="12" id="KW-0869">Chloride channel</keyword>
<keyword evidence="7" id="KW-0770">Synapse</keyword>
<dbReference type="InterPro" id="IPR006028">
    <property type="entry name" value="GABAA/Glycine_rcpt"/>
</dbReference>
<keyword evidence="3" id="KW-1003">Cell membrane</keyword>
<feature type="transmembrane region" description="Helical" evidence="20">
    <location>
        <begin position="313"/>
        <end position="335"/>
    </location>
</feature>
<dbReference type="InterPro" id="IPR006201">
    <property type="entry name" value="Neur_channel"/>
</dbReference>
<dbReference type="Gene3D" id="1.20.58.390">
    <property type="entry name" value="Neurotransmitter-gated ion-channel transmembrane domain"/>
    <property type="match status" value="1"/>
</dbReference>
<protein>
    <recommendedName>
        <fullName evidence="19">Gamma-aminobutyric acid receptor subunit beta</fullName>
    </recommendedName>
</protein>
<comment type="similarity">
    <text evidence="1">Belongs to the ligand-gated ion channel (TC 1.A.9) family. Gamma-aminobutyric acid receptor (TC 1.A.9.5) subfamily.</text>
</comment>
<feature type="transmembrane region" description="Helical" evidence="20">
    <location>
        <begin position="281"/>
        <end position="301"/>
    </location>
</feature>
<feature type="transmembrane region" description="Helical" evidence="20">
    <location>
        <begin position="248"/>
        <end position="272"/>
    </location>
</feature>
<evidence type="ECO:0000256" key="9">
    <source>
        <dbReference type="ARBA" id="ARBA00023136"/>
    </source>
</evidence>
<keyword evidence="15" id="KW-0628">Postsynaptic cell membrane</keyword>
<reference evidence="23" key="2">
    <citation type="submission" date="2019-04" db="EMBL/GenBank/DDBJ databases">
        <authorList>
            <person name="Howe K."/>
            <person name="Paulini M."/>
            <person name="Williams G."/>
        </authorList>
    </citation>
    <scope>NUCLEOTIDE SEQUENCE [LARGE SCALE GENOMIC DNA]</scope>
    <source>
        <strain evidence="23">FR3</strain>
    </source>
</reference>
<feature type="signal peptide" evidence="20">
    <location>
        <begin position="1"/>
        <end position="18"/>
    </location>
</feature>
<dbReference type="EMBL" id="CAAKNF010000192">
    <property type="protein sequence ID" value="VIO92727.1"/>
    <property type="molecule type" value="Genomic_DNA"/>
</dbReference>
<dbReference type="Proteomes" id="UP000006672">
    <property type="component" value="Unassembled WGS sequence"/>
</dbReference>
<dbReference type="InterPro" id="IPR006202">
    <property type="entry name" value="Neur_chan_lig-bd"/>
</dbReference>
<evidence type="ECO:0000259" key="21">
    <source>
        <dbReference type="Pfam" id="PF02931"/>
    </source>
</evidence>
<evidence type="ECO:0000256" key="16">
    <source>
        <dbReference type="ARBA" id="ARBA00023286"/>
    </source>
</evidence>
<dbReference type="InterPro" id="IPR038050">
    <property type="entry name" value="Neuro_actylchol_rec"/>
</dbReference>
<feature type="domain" description="Neurotransmitter-gated ion-channel transmembrane" evidence="22">
    <location>
        <begin position="255"/>
        <end position="359"/>
    </location>
</feature>
<dbReference type="PRINTS" id="PR01079">
    <property type="entry name" value="GABAARALPHA"/>
</dbReference>
<sequence length="478" mass="55033">MGSTIIILLFILFYTMKAFRLFENECDSRTKKISEILDILIDNSTYDKRLRPKHGEEPVNVGITIHVSSVSAISEVNMDFTIDFYLRQTWNDPRLAFSHYLYDIVENNIDSLTVGVDYLQKLWKPDTFFPNEKKSYFHITTTHNSFLRIYPNGNVFTSQRLTVTAICNMKLHLFPMDSQKCKLEIESYGYSVLDIVYFFNNSKNPVSKSEFELPQFVLIDTQVASRNVVLSSGNYSRLTCAFLFKRNIGFYIIQVYLPSILIVVISWVSFWLNRDATPARVALSVLTILTMTTLTATTNASMPKVSYVKSIDIFLGVSFVMVFSSLLEFAAVGYISKRIKLIERKQKDLHRKLPSTAPDCFYTMPSATNDTIIPLYHPFYSSRDKNSILYNGGEIKPPVILKKGECQCPIPPPSPLPAIHAEETSKEEYMILFCVIRPNKIDKYSRSIFPLIFLVFNIIYWFYYYSISGTELTDTDLM</sequence>
<keyword evidence="16" id="KW-1071">Ligand-gated ion channel</keyword>
<dbReference type="AlphaFoldDB" id="A0A4E9F9K5"/>
<evidence type="ECO:0000259" key="22">
    <source>
        <dbReference type="Pfam" id="PF02932"/>
    </source>
</evidence>
<feature type="chain" id="PRO_5023962999" description="Gamma-aminobutyric acid receptor subunit beta" evidence="20">
    <location>
        <begin position="19"/>
        <end position="478"/>
    </location>
</feature>
<evidence type="ECO:0000256" key="19">
    <source>
        <dbReference type="ARBA" id="ARBA00071250"/>
    </source>
</evidence>
<proteinExistence type="inferred from homology"/>
<reference evidence="24" key="1">
    <citation type="journal article" date="2007" name="Science">
        <title>Draft genome of the filarial nematode parasite Brugia malayi.</title>
        <authorList>
            <person name="Ghedin E."/>
            <person name="Wang S."/>
            <person name="Spiro D."/>
            <person name="Caler E."/>
            <person name="Zhao Q."/>
            <person name="Crabtree J."/>
            <person name="Allen J.E."/>
            <person name="Delcher A.L."/>
            <person name="Guiliano D.B."/>
            <person name="Miranda-Saavedra D."/>
            <person name="Angiuoli S.V."/>
            <person name="Creasy T."/>
            <person name="Amedeo P."/>
            <person name="Haas B."/>
            <person name="El-Sayed N.M."/>
            <person name="Wortman J.R."/>
            <person name="Feldblyum T."/>
            <person name="Tallon L."/>
            <person name="Schatz M."/>
            <person name="Shumway M."/>
            <person name="Koo H."/>
            <person name="Salzberg S.L."/>
            <person name="Schobel S."/>
            <person name="Pertea M."/>
            <person name="Pop M."/>
            <person name="White O."/>
            <person name="Barton G.J."/>
            <person name="Carlow C.K."/>
            <person name="Crawford M.J."/>
            <person name="Daub J."/>
            <person name="Dimmic M.W."/>
            <person name="Estes C.F."/>
            <person name="Foster J.M."/>
            <person name="Ganatra M."/>
            <person name="Gregory W.F."/>
            <person name="Johnson N.M."/>
            <person name="Jin J."/>
            <person name="Komuniecki R."/>
            <person name="Korf I."/>
            <person name="Kumar S."/>
            <person name="Laney S."/>
            <person name="Li B.W."/>
            <person name="Li W."/>
            <person name="Lindblom T.H."/>
            <person name="Lustigman S."/>
            <person name="Ma D."/>
            <person name="Maina C.V."/>
            <person name="Martin D.M."/>
            <person name="McCarter J.P."/>
            <person name="McReynolds L."/>
            <person name="Mitreva M."/>
            <person name="Nutman T.B."/>
            <person name="Parkinson J."/>
            <person name="Peregrin-Alvarez J.M."/>
            <person name="Poole C."/>
            <person name="Ren Q."/>
            <person name="Saunders L."/>
            <person name="Sluder A.E."/>
            <person name="Smith K."/>
            <person name="Stanke M."/>
            <person name="Unnasch T.R."/>
            <person name="Ware J."/>
            <person name="Wei A.D."/>
            <person name="Weil G."/>
            <person name="Williams D.J."/>
            <person name="Zhang Y."/>
            <person name="Williams S.A."/>
            <person name="Fraser-Liggett C."/>
            <person name="Slatko B."/>
            <person name="Blaxter M.L."/>
            <person name="Scott A.L."/>
        </authorList>
    </citation>
    <scope>NUCLEOTIDE SEQUENCE</scope>
    <source>
        <strain evidence="24">FR3</strain>
    </source>
</reference>
<evidence type="ECO:0000313" key="24">
    <source>
        <dbReference type="Proteomes" id="UP000006672"/>
    </source>
</evidence>
<keyword evidence="11 23" id="KW-0675">Receptor</keyword>
<dbReference type="FunFam" id="2.70.170.10:FF:000021">
    <property type="entry name" value="Gamma-aminobutyric acid receptor isoform 3b"/>
    <property type="match status" value="1"/>
</dbReference>
<evidence type="ECO:0000256" key="7">
    <source>
        <dbReference type="ARBA" id="ARBA00023018"/>
    </source>
</evidence>
<dbReference type="Pfam" id="PF02932">
    <property type="entry name" value="Neur_chan_memb"/>
    <property type="match status" value="1"/>
</dbReference>
<dbReference type="FunFam" id="1.20.58.390:FF:000067">
    <property type="entry name" value="Glycine receptor subunit alpha-2"/>
    <property type="match status" value="1"/>
</dbReference>
<keyword evidence="2 20" id="KW-0813">Transport</keyword>
<dbReference type="NCBIfam" id="TIGR00860">
    <property type="entry name" value="LIC"/>
    <property type="match status" value="1"/>
</dbReference>
<evidence type="ECO:0000256" key="1">
    <source>
        <dbReference type="ARBA" id="ARBA00010180"/>
    </source>
</evidence>
<dbReference type="PRINTS" id="PR00253">
    <property type="entry name" value="GABAARECEPTR"/>
</dbReference>
<evidence type="ECO:0000256" key="10">
    <source>
        <dbReference type="ARBA" id="ARBA00023157"/>
    </source>
</evidence>
<reference evidence="25" key="3">
    <citation type="submission" date="2022-04" db="UniProtKB">
        <authorList>
            <consortium name="WormBaseParasite"/>
        </authorList>
    </citation>
    <scope>IDENTIFICATION</scope>
</reference>
<keyword evidence="9 20" id="KW-0472">Membrane</keyword>
<dbReference type="GO" id="GO:0004890">
    <property type="term" value="F:GABA-A receptor activity"/>
    <property type="evidence" value="ECO:0007669"/>
    <property type="project" value="InterPro"/>
</dbReference>
<dbReference type="PANTHER" id="PTHR18945">
    <property type="entry name" value="NEUROTRANSMITTER GATED ION CHANNEL"/>
    <property type="match status" value="1"/>
</dbReference>
<evidence type="ECO:0000256" key="18">
    <source>
        <dbReference type="ARBA" id="ARBA00034104"/>
    </source>
</evidence>
<feature type="domain" description="Neurotransmitter-gated ion-channel ligand-binding" evidence="21">
    <location>
        <begin position="35"/>
        <end position="247"/>
    </location>
</feature>
<dbReference type="Gene3D" id="2.70.170.10">
    <property type="entry name" value="Neurotransmitter-gated ion-channel ligand-binding domain"/>
    <property type="match status" value="1"/>
</dbReference>
<keyword evidence="5 20" id="KW-0732">Signal</keyword>
<dbReference type="InterPro" id="IPR001390">
    <property type="entry name" value="GABAAa_rcpt"/>
</dbReference>
<dbReference type="OrthoDB" id="203862at2759"/>
<dbReference type="CDD" id="cd19049">
    <property type="entry name" value="LGIC_TM_anion"/>
    <property type="match status" value="1"/>
</dbReference>
<comment type="subcellular location">
    <subcellularLocation>
        <location evidence="18">Postsynaptic cell membrane</location>
        <topology evidence="18">Multi-pass membrane protein</topology>
    </subcellularLocation>
</comment>
<evidence type="ECO:0000313" key="23">
    <source>
        <dbReference type="EMBL" id="VIO92727.1"/>
    </source>
</evidence>
<keyword evidence="17 20" id="KW-0407">Ion channel</keyword>
<keyword evidence="8 20" id="KW-0406">Ion transport</keyword>
<evidence type="ECO:0000256" key="2">
    <source>
        <dbReference type="ARBA" id="ARBA00022448"/>
    </source>
</evidence>
<keyword evidence="24" id="KW-1185">Reference proteome</keyword>
<evidence type="ECO:0000313" key="25">
    <source>
        <dbReference type="WBParaSite" id="Bm5889.1"/>
    </source>
</evidence>
<evidence type="ECO:0000256" key="6">
    <source>
        <dbReference type="ARBA" id="ARBA00022989"/>
    </source>
</evidence>
<accession>A0A8L7TBE7</accession>
<evidence type="ECO:0000256" key="8">
    <source>
        <dbReference type="ARBA" id="ARBA00023065"/>
    </source>
</evidence>
<dbReference type="GeneID" id="6097552"/>
<dbReference type="SUPFAM" id="SSF90112">
    <property type="entry name" value="Neurotransmitter-gated ion-channel transmembrane pore"/>
    <property type="match status" value="1"/>
</dbReference>
<dbReference type="PRINTS" id="PR00252">
    <property type="entry name" value="NRIONCHANNEL"/>
</dbReference>
<dbReference type="CTD" id="6097552"/>
<keyword evidence="6 20" id="KW-1133">Transmembrane helix</keyword>
<keyword evidence="10" id="KW-1015">Disulfide bond</keyword>
<dbReference type="GO" id="GO:0034707">
    <property type="term" value="C:chloride channel complex"/>
    <property type="evidence" value="ECO:0007669"/>
    <property type="project" value="UniProtKB-KW"/>
</dbReference>
<evidence type="ECO:0000256" key="14">
    <source>
        <dbReference type="ARBA" id="ARBA00023214"/>
    </source>
</evidence>